<dbReference type="Gene3D" id="3.40.605.10">
    <property type="entry name" value="Aldehyde Dehydrogenase, Chain A, domain 1"/>
    <property type="match status" value="1"/>
</dbReference>
<dbReference type="PANTHER" id="PTHR43720">
    <property type="entry name" value="2-AMINOMUCONIC SEMIALDEHYDE DEHYDROGENASE"/>
    <property type="match status" value="1"/>
</dbReference>
<keyword evidence="3" id="KW-1133">Transmembrane helix</keyword>
<feature type="domain" description="Aldehyde dehydrogenase" evidence="4">
    <location>
        <begin position="167"/>
        <end position="262"/>
    </location>
</feature>
<dbReference type="InterPro" id="IPR016162">
    <property type="entry name" value="Ald_DH_N"/>
</dbReference>
<protein>
    <submittedName>
        <fullName evidence="5">5-carboxymethyl-2-hydroxymuconate semialdehyde dehydrogenase</fullName>
    </submittedName>
</protein>
<keyword evidence="3" id="KW-0812">Transmembrane</keyword>
<dbReference type="Proteomes" id="UP000023152">
    <property type="component" value="Unassembled WGS sequence"/>
</dbReference>
<comment type="caution">
    <text evidence="5">The sequence shown here is derived from an EMBL/GenBank/DDBJ whole genome shotgun (WGS) entry which is preliminary data.</text>
</comment>
<evidence type="ECO:0000313" key="6">
    <source>
        <dbReference type="Proteomes" id="UP000023152"/>
    </source>
</evidence>
<proteinExistence type="inferred from homology"/>
<dbReference type="OrthoDB" id="310895at2759"/>
<dbReference type="EMBL" id="ASPP01009846">
    <property type="protein sequence ID" value="ETO23568.1"/>
    <property type="molecule type" value="Genomic_DNA"/>
</dbReference>
<organism evidence="5 6">
    <name type="scientific">Reticulomyxa filosa</name>
    <dbReference type="NCBI Taxonomy" id="46433"/>
    <lineage>
        <taxon>Eukaryota</taxon>
        <taxon>Sar</taxon>
        <taxon>Rhizaria</taxon>
        <taxon>Retaria</taxon>
        <taxon>Foraminifera</taxon>
        <taxon>Monothalamids</taxon>
        <taxon>Reticulomyxidae</taxon>
        <taxon>Reticulomyxa</taxon>
    </lineage>
</organism>
<evidence type="ECO:0000256" key="3">
    <source>
        <dbReference type="SAM" id="Phobius"/>
    </source>
</evidence>
<dbReference type="SUPFAM" id="SSF53720">
    <property type="entry name" value="ALDH-like"/>
    <property type="match status" value="1"/>
</dbReference>
<keyword evidence="2" id="KW-0520">NAD</keyword>
<feature type="domain" description="Aldehyde dehydrogenase" evidence="4">
    <location>
        <begin position="52"/>
        <end position="127"/>
    </location>
</feature>
<keyword evidence="6" id="KW-1185">Reference proteome</keyword>
<reference evidence="5 6" key="1">
    <citation type="journal article" date="2013" name="Curr. Biol.">
        <title>The Genome of the Foraminiferan Reticulomyxa filosa.</title>
        <authorList>
            <person name="Glockner G."/>
            <person name="Hulsmann N."/>
            <person name="Schleicher M."/>
            <person name="Noegel A.A."/>
            <person name="Eichinger L."/>
            <person name="Gallinger C."/>
            <person name="Pawlowski J."/>
            <person name="Sierra R."/>
            <person name="Euteneuer U."/>
            <person name="Pillet L."/>
            <person name="Moustafa A."/>
            <person name="Platzer M."/>
            <person name="Groth M."/>
            <person name="Szafranski K."/>
            <person name="Schliwa M."/>
        </authorList>
    </citation>
    <scope>NUCLEOTIDE SEQUENCE [LARGE SCALE GENOMIC DNA]</scope>
</reference>
<dbReference type="GO" id="GO:0016620">
    <property type="term" value="F:oxidoreductase activity, acting on the aldehyde or oxo group of donors, NAD or NADP as acceptor"/>
    <property type="evidence" value="ECO:0007669"/>
    <property type="project" value="InterPro"/>
</dbReference>
<dbReference type="InterPro" id="IPR015590">
    <property type="entry name" value="Aldehyde_DH_dom"/>
</dbReference>
<evidence type="ECO:0000313" key="5">
    <source>
        <dbReference type="EMBL" id="ETO23568.1"/>
    </source>
</evidence>
<feature type="transmembrane region" description="Helical" evidence="3">
    <location>
        <begin position="130"/>
        <end position="149"/>
    </location>
</feature>
<gene>
    <name evidence="5" type="ORF">RFI_13611</name>
</gene>
<feature type="non-terminal residue" evidence="5">
    <location>
        <position position="263"/>
    </location>
</feature>
<keyword evidence="3" id="KW-0472">Membrane</keyword>
<evidence type="ECO:0000256" key="1">
    <source>
        <dbReference type="ARBA" id="ARBA00009986"/>
    </source>
</evidence>
<dbReference type="Pfam" id="PF00171">
    <property type="entry name" value="Aldedh"/>
    <property type="match status" value="2"/>
</dbReference>
<comment type="similarity">
    <text evidence="1">Belongs to the aldehyde dehydrogenase family.</text>
</comment>
<accession>X6NCE0</accession>
<dbReference type="PANTHER" id="PTHR43720:SF2">
    <property type="entry name" value="2-AMINOMUCONIC SEMIALDEHYDE DEHYDROGENASE"/>
    <property type="match status" value="1"/>
</dbReference>
<name>X6NCE0_RETFI</name>
<feature type="non-terminal residue" evidence="5">
    <location>
        <position position="1"/>
    </location>
</feature>
<dbReference type="AlphaFoldDB" id="X6NCE0"/>
<dbReference type="InterPro" id="IPR016163">
    <property type="entry name" value="Ald_DH_C"/>
</dbReference>
<evidence type="ECO:0000259" key="4">
    <source>
        <dbReference type="Pfam" id="PF00171"/>
    </source>
</evidence>
<dbReference type="Gene3D" id="3.40.309.10">
    <property type="entry name" value="Aldehyde Dehydrogenase, Chain A, domain 2"/>
    <property type="match status" value="2"/>
</dbReference>
<sequence>GQICLCGSRIFVEKSIAAKFVEALVEVTKTVISTCFNFYIEFLEFKTITHTKMYCSSIGDPKTSKTGSLISLDHRSKVESYVELALKEGGKIVLGGHRPKDLKPPFDKGAFYVPTIITGLPFDSHIYMKIYIYAYIYICIYVFFLIKILKNNIQWFGCQFHTLLLRRCATEEIFGPVVTVHEFQTENEVIDMCNSVKYGLAGSVWTNHLKRGHRVAQAIESGMIWVNCWMKRDLRVPFGGVKESGVGREGGQYSMDFWTHQKN</sequence>
<evidence type="ECO:0000256" key="2">
    <source>
        <dbReference type="ARBA" id="ARBA00023027"/>
    </source>
</evidence>
<dbReference type="InterPro" id="IPR016161">
    <property type="entry name" value="Ald_DH/histidinol_DH"/>
</dbReference>